<reference evidence="2 3" key="1">
    <citation type="journal article" date="2022" name="Nat. Genet.">
        <title>Improved pea reference genome and pan-genome highlight genomic features and evolutionary characteristics.</title>
        <authorList>
            <person name="Yang T."/>
            <person name="Liu R."/>
            <person name="Luo Y."/>
            <person name="Hu S."/>
            <person name="Wang D."/>
            <person name="Wang C."/>
            <person name="Pandey M.K."/>
            <person name="Ge S."/>
            <person name="Xu Q."/>
            <person name="Li N."/>
            <person name="Li G."/>
            <person name="Huang Y."/>
            <person name="Saxena R.K."/>
            <person name="Ji Y."/>
            <person name="Li M."/>
            <person name="Yan X."/>
            <person name="He Y."/>
            <person name="Liu Y."/>
            <person name="Wang X."/>
            <person name="Xiang C."/>
            <person name="Varshney R.K."/>
            <person name="Ding H."/>
            <person name="Gao S."/>
            <person name="Zong X."/>
        </authorList>
    </citation>
    <scope>NUCLEOTIDE SEQUENCE [LARGE SCALE GENOMIC DNA]</scope>
    <source>
        <strain evidence="2 3">cv. Zhongwan 6</strain>
    </source>
</reference>
<evidence type="ECO:0000313" key="2">
    <source>
        <dbReference type="EMBL" id="KAI5395883.1"/>
    </source>
</evidence>
<keyword evidence="3" id="KW-1185">Reference proteome</keyword>
<proteinExistence type="predicted"/>
<comment type="caution">
    <text evidence="2">The sequence shown here is derived from an EMBL/GenBank/DDBJ whole genome shotgun (WGS) entry which is preliminary data.</text>
</comment>
<feature type="region of interest" description="Disordered" evidence="1">
    <location>
        <begin position="93"/>
        <end position="121"/>
    </location>
</feature>
<dbReference type="AlphaFoldDB" id="A0A9D4W6K5"/>
<evidence type="ECO:0000313" key="3">
    <source>
        <dbReference type="Proteomes" id="UP001058974"/>
    </source>
</evidence>
<evidence type="ECO:0008006" key="4">
    <source>
        <dbReference type="Google" id="ProtNLM"/>
    </source>
</evidence>
<protein>
    <recommendedName>
        <fullName evidence="4">Reverse transcriptase Ty1/copia-type domain-containing protein</fullName>
    </recommendedName>
</protein>
<sequence length="121" mass="13586">MDLVSLIEPTSVDETLLDTKWILAMQEELNQFSRIDVCTLVPRPKGNHVIGTKWLFKNKLNEKGEMILENPTQQLLRGYSGVTLVAYTFDELPDNAPDVYSHKRKRKPKSTGDGPSGTATP</sequence>
<gene>
    <name evidence="2" type="ORF">KIW84_062170</name>
</gene>
<evidence type="ECO:0000256" key="1">
    <source>
        <dbReference type="SAM" id="MobiDB-lite"/>
    </source>
</evidence>
<dbReference type="Gramene" id="Psat06G0217000-T1">
    <property type="protein sequence ID" value="KAI5395883.1"/>
    <property type="gene ID" value="KIW84_062170"/>
</dbReference>
<dbReference type="EMBL" id="JAMSHJ010000006">
    <property type="protein sequence ID" value="KAI5395883.1"/>
    <property type="molecule type" value="Genomic_DNA"/>
</dbReference>
<organism evidence="2 3">
    <name type="scientific">Pisum sativum</name>
    <name type="common">Garden pea</name>
    <name type="synonym">Lathyrus oleraceus</name>
    <dbReference type="NCBI Taxonomy" id="3888"/>
    <lineage>
        <taxon>Eukaryota</taxon>
        <taxon>Viridiplantae</taxon>
        <taxon>Streptophyta</taxon>
        <taxon>Embryophyta</taxon>
        <taxon>Tracheophyta</taxon>
        <taxon>Spermatophyta</taxon>
        <taxon>Magnoliopsida</taxon>
        <taxon>eudicotyledons</taxon>
        <taxon>Gunneridae</taxon>
        <taxon>Pentapetalae</taxon>
        <taxon>rosids</taxon>
        <taxon>fabids</taxon>
        <taxon>Fabales</taxon>
        <taxon>Fabaceae</taxon>
        <taxon>Papilionoideae</taxon>
        <taxon>50 kb inversion clade</taxon>
        <taxon>NPAAA clade</taxon>
        <taxon>Hologalegina</taxon>
        <taxon>IRL clade</taxon>
        <taxon>Fabeae</taxon>
        <taxon>Lathyrus</taxon>
    </lineage>
</organism>
<accession>A0A9D4W6K5</accession>
<name>A0A9D4W6K5_PEA</name>
<dbReference type="Proteomes" id="UP001058974">
    <property type="component" value="Chromosome 6"/>
</dbReference>